<proteinExistence type="inferred from homology"/>
<name>A0A1E7FKG0_9STRA</name>
<keyword evidence="1 2" id="KW-0195">Cyclin</keyword>
<organism evidence="6 7">
    <name type="scientific">Fragilariopsis cylindrus CCMP1102</name>
    <dbReference type="NCBI Taxonomy" id="635003"/>
    <lineage>
        <taxon>Eukaryota</taxon>
        <taxon>Sar</taxon>
        <taxon>Stramenopiles</taxon>
        <taxon>Ochrophyta</taxon>
        <taxon>Bacillariophyta</taxon>
        <taxon>Bacillariophyceae</taxon>
        <taxon>Bacillariophycidae</taxon>
        <taxon>Bacillariales</taxon>
        <taxon>Bacillariaceae</taxon>
        <taxon>Fragilariopsis</taxon>
    </lineage>
</organism>
<evidence type="ECO:0000259" key="5">
    <source>
        <dbReference type="SMART" id="SM01332"/>
    </source>
</evidence>
<dbReference type="AlphaFoldDB" id="A0A1E7FKG0"/>
<evidence type="ECO:0000313" key="6">
    <source>
        <dbReference type="EMBL" id="OEU18660.1"/>
    </source>
</evidence>
<dbReference type="InterPro" id="IPR036915">
    <property type="entry name" value="Cyclin-like_sf"/>
</dbReference>
<gene>
    <name evidence="6" type="ORF">FRACYDRAFT_183495</name>
</gene>
<feature type="compositionally biased region" description="Polar residues" evidence="3">
    <location>
        <begin position="303"/>
        <end position="318"/>
    </location>
</feature>
<reference evidence="6 7" key="1">
    <citation type="submission" date="2016-09" db="EMBL/GenBank/DDBJ databases">
        <title>Extensive genetic diversity and differential bi-allelic expression allows diatom success in the polar Southern Ocean.</title>
        <authorList>
            <consortium name="DOE Joint Genome Institute"/>
            <person name="Mock T."/>
            <person name="Otillar R.P."/>
            <person name="Strauss J."/>
            <person name="Dupont C."/>
            <person name="Frickenhaus S."/>
            <person name="Maumus F."/>
            <person name="Mcmullan M."/>
            <person name="Sanges R."/>
            <person name="Schmutz J."/>
            <person name="Toseland A."/>
            <person name="Valas R."/>
            <person name="Veluchamy A."/>
            <person name="Ward B.J."/>
            <person name="Allen A."/>
            <person name="Barry K."/>
            <person name="Falciatore A."/>
            <person name="Ferrante M."/>
            <person name="Fortunato A.E."/>
            <person name="Gloeckner G."/>
            <person name="Gruber A."/>
            <person name="Hipkin R."/>
            <person name="Janech M."/>
            <person name="Kroth P."/>
            <person name="Leese F."/>
            <person name="Lindquist E."/>
            <person name="Lyon B.R."/>
            <person name="Martin J."/>
            <person name="Mayer C."/>
            <person name="Parker M."/>
            <person name="Quesneville H."/>
            <person name="Raymond J."/>
            <person name="Uhlig C."/>
            <person name="Valentin K.U."/>
            <person name="Worden A.Z."/>
            <person name="Armbrust E.V."/>
            <person name="Bowler C."/>
            <person name="Green B."/>
            <person name="Moulton V."/>
            <person name="Van Oosterhout C."/>
            <person name="Grigoriev I."/>
        </authorList>
    </citation>
    <scope>NUCLEOTIDE SEQUENCE [LARGE SCALE GENOMIC DNA]</scope>
    <source>
        <strain evidence="6 7">CCMP1102</strain>
    </source>
</reference>
<dbReference type="InterPro" id="IPR006671">
    <property type="entry name" value="Cyclin_N"/>
</dbReference>
<dbReference type="InterPro" id="IPR004367">
    <property type="entry name" value="Cyclin_C-dom"/>
</dbReference>
<feature type="region of interest" description="Disordered" evidence="3">
    <location>
        <begin position="303"/>
        <end position="326"/>
    </location>
</feature>
<protein>
    <recommendedName>
        <fullName evidence="8">Cyclin N-terminal domain-containing protein</fullName>
    </recommendedName>
</protein>
<comment type="similarity">
    <text evidence="2">Belongs to the cyclin family.</text>
</comment>
<evidence type="ECO:0000256" key="1">
    <source>
        <dbReference type="ARBA" id="ARBA00023127"/>
    </source>
</evidence>
<dbReference type="InterPro" id="IPR013763">
    <property type="entry name" value="Cyclin-like_dom"/>
</dbReference>
<dbReference type="OrthoDB" id="64224at2759"/>
<dbReference type="KEGG" id="fcy:FRACYDRAFT_183495"/>
<evidence type="ECO:0000313" key="7">
    <source>
        <dbReference type="Proteomes" id="UP000095751"/>
    </source>
</evidence>
<feature type="domain" description="Cyclin C-terminal" evidence="5">
    <location>
        <begin position="145"/>
        <end position="284"/>
    </location>
</feature>
<dbReference type="EMBL" id="KV784356">
    <property type="protein sequence ID" value="OEU18660.1"/>
    <property type="molecule type" value="Genomic_DNA"/>
</dbReference>
<dbReference type="SUPFAM" id="SSF47954">
    <property type="entry name" value="Cyclin-like"/>
    <property type="match status" value="1"/>
</dbReference>
<dbReference type="SMART" id="SM01332">
    <property type="entry name" value="Cyclin_C"/>
    <property type="match status" value="1"/>
</dbReference>
<dbReference type="Pfam" id="PF00134">
    <property type="entry name" value="Cyclin_N"/>
    <property type="match status" value="1"/>
</dbReference>
<dbReference type="SMART" id="SM00385">
    <property type="entry name" value="CYCLIN"/>
    <property type="match status" value="1"/>
</dbReference>
<dbReference type="InParanoid" id="A0A1E7FKG0"/>
<sequence>MLQCERNHYGPPTNYLLYESCKGGVNENWRRRLCEWMFEVTDHYDFDREVVSVAFDYLDRSISLSYGPNSIEKLSKRDYQLYAVTSLYLAIKVHGEMDPDINGGERVKLRIEHFTQLSRGFFKTETIEAKEREILNLFNWRVNPPTCAQYLSSYLRVLPEWELNEFENPREDIANHIFDVAKYLTELSVFVSDFSFTYNPSTIAYSAILCALDYMEGSAKGLPSHIHIRFLCNINKVSDTLNPESKDVQHIQTMLKKLAPKMFTTTKDMYPLELARTVSLLEVDTTNSVVATSSNSRAISPINTSKRSISKTSGYKQANKSKRQKV</sequence>
<dbReference type="Proteomes" id="UP000095751">
    <property type="component" value="Unassembled WGS sequence"/>
</dbReference>
<evidence type="ECO:0008006" key="8">
    <source>
        <dbReference type="Google" id="ProtNLM"/>
    </source>
</evidence>
<dbReference type="FunFam" id="1.10.472.10:FF:000093">
    <property type="entry name" value="Predicted protein"/>
    <property type="match status" value="1"/>
</dbReference>
<keyword evidence="7" id="KW-1185">Reference proteome</keyword>
<feature type="domain" description="Cyclin-like" evidence="4">
    <location>
        <begin position="35"/>
        <end position="136"/>
    </location>
</feature>
<dbReference type="InterPro" id="IPR039361">
    <property type="entry name" value="Cyclin"/>
</dbReference>
<evidence type="ECO:0000256" key="3">
    <source>
        <dbReference type="SAM" id="MobiDB-lite"/>
    </source>
</evidence>
<evidence type="ECO:0000259" key="4">
    <source>
        <dbReference type="SMART" id="SM00385"/>
    </source>
</evidence>
<evidence type="ECO:0000256" key="2">
    <source>
        <dbReference type="RuleBase" id="RU000383"/>
    </source>
</evidence>
<dbReference type="Gene3D" id="1.10.472.10">
    <property type="entry name" value="Cyclin-like"/>
    <property type="match status" value="2"/>
</dbReference>
<accession>A0A1E7FKG0</accession>
<dbReference type="PANTHER" id="PTHR10177">
    <property type="entry name" value="CYCLINS"/>
    <property type="match status" value="1"/>
</dbReference>